<name>W4KB79_HETIT</name>
<proteinExistence type="predicted"/>
<dbReference type="SUPFAM" id="SSF63829">
    <property type="entry name" value="Calcium-dependent phosphotriesterase"/>
    <property type="match status" value="1"/>
</dbReference>
<evidence type="ECO:0000313" key="2">
    <source>
        <dbReference type="EMBL" id="ETW83058.1"/>
    </source>
</evidence>
<keyword evidence="3" id="KW-1185">Reference proteome</keyword>
<dbReference type="KEGG" id="hir:HETIRDRAFT_383119"/>
<dbReference type="RefSeq" id="XP_009545342.1">
    <property type="nucleotide sequence ID" value="XM_009547047.1"/>
</dbReference>
<dbReference type="EMBL" id="KI925457">
    <property type="protein sequence ID" value="ETW83058.1"/>
    <property type="molecule type" value="Genomic_DNA"/>
</dbReference>
<dbReference type="GeneID" id="20672147"/>
<dbReference type="InParanoid" id="W4KB79"/>
<dbReference type="eggNOG" id="ENOG502S58R">
    <property type="taxonomic scope" value="Eukaryota"/>
</dbReference>
<accession>W4KB79</accession>
<protein>
    <recommendedName>
        <fullName evidence="4">SMP-30/Gluconolactonase/LRE-like region domain-containing protein</fullName>
    </recommendedName>
</protein>
<dbReference type="PANTHER" id="PTHR11799:SF30">
    <property type="entry name" value="SERUM PARAOXONASE_ARYLESTERASE 2"/>
    <property type="match status" value="1"/>
</dbReference>
<dbReference type="AlphaFoldDB" id="W4KB79"/>
<organism evidence="2 3">
    <name type="scientific">Heterobasidion irregulare (strain TC 32-1)</name>
    <dbReference type="NCBI Taxonomy" id="747525"/>
    <lineage>
        <taxon>Eukaryota</taxon>
        <taxon>Fungi</taxon>
        <taxon>Dikarya</taxon>
        <taxon>Basidiomycota</taxon>
        <taxon>Agaricomycotina</taxon>
        <taxon>Agaricomycetes</taxon>
        <taxon>Russulales</taxon>
        <taxon>Bondarzewiaceae</taxon>
        <taxon>Heterobasidion</taxon>
        <taxon>Heterobasidion annosum species complex</taxon>
    </lineage>
</organism>
<dbReference type="InterPro" id="IPR011042">
    <property type="entry name" value="6-blade_b-propeller_TolB-like"/>
</dbReference>
<dbReference type="Gene3D" id="2.120.10.30">
    <property type="entry name" value="TolB, C-terminal domain"/>
    <property type="match status" value="1"/>
</dbReference>
<evidence type="ECO:0008006" key="4">
    <source>
        <dbReference type="Google" id="ProtNLM"/>
    </source>
</evidence>
<keyword evidence="1" id="KW-0732">Signal</keyword>
<evidence type="ECO:0000256" key="1">
    <source>
        <dbReference type="SAM" id="SignalP"/>
    </source>
</evidence>
<gene>
    <name evidence="2" type="ORF">HETIRDRAFT_383119</name>
</gene>
<evidence type="ECO:0000313" key="3">
    <source>
        <dbReference type="Proteomes" id="UP000030671"/>
    </source>
</evidence>
<dbReference type="InterPro" id="IPR051288">
    <property type="entry name" value="Serum_paraoxonase/arylesterase"/>
</dbReference>
<reference evidence="2 3" key="1">
    <citation type="journal article" date="2012" name="New Phytol.">
        <title>Insight into trade-off between wood decay and parasitism from the genome of a fungal forest pathogen.</title>
        <authorList>
            <person name="Olson A."/>
            <person name="Aerts A."/>
            <person name="Asiegbu F."/>
            <person name="Belbahri L."/>
            <person name="Bouzid O."/>
            <person name="Broberg A."/>
            <person name="Canback B."/>
            <person name="Coutinho P.M."/>
            <person name="Cullen D."/>
            <person name="Dalman K."/>
            <person name="Deflorio G."/>
            <person name="van Diepen L.T."/>
            <person name="Dunand C."/>
            <person name="Duplessis S."/>
            <person name="Durling M."/>
            <person name="Gonthier P."/>
            <person name="Grimwood J."/>
            <person name="Fossdal C.G."/>
            <person name="Hansson D."/>
            <person name="Henrissat B."/>
            <person name="Hietala A."/>
            <person name="Himmelstrand K."/>
            <person name="Hoffmeister D."/>
            <person name="Hogberg N."/>
            <person name="James T.Y."/>
            <person name="Karlsson M."/>
            <person name="Kohler A."/>
            <person name="Kues U."/>
            <person name="Lee Y.H."/>
            <person name="Lin Y.C."/>
            <person name="Lind M."/>
            <person name="Lindquist E."/>
            <person name="Lombard V."/>
            <person name="Lucas S."/>
            <person name="Lunden K."/>
            <person name="Morin E."/>
            <person name="Murat C."/>
            <person name="Park J."/>
            <person name="Raffaello T."/>
            <person name="Rouze P."/>
            <person name="Salamov A."/>
            <person name="Schmutz J."/>
            <person name="Solheim H."/>
            <person name="Stahlberg J."/>
            <person name="Velez H."/>
            <person name="de Vries R.P."/>
            <person name="Wiebenga A."/>
            <person name="Woodward S."/>
            <person name="Yakovlev I."/>
            <person name="Garbelotto M."/>
            <person name="Martin F."/>
            <person name="Grigoriev I.V."/>
            <person name="Stenlid J."/>
        </authorList>
    </citation>
    <scope>NUCLEOTIDE SEQUENCE [LARGE SCALE GENOMIC DNA]</scope>
    <source>
        <strain evidence="2 3">TC 32-1</strain>
    </source>
</reference>
<dbReference type="HOGENOM" id="CLU_035172_1_0_1"/>
<sequence>MSRLSVLASIFAVLAFFAWRNGRAWRAFIISTPDFPVGYYADGDHTAQCEIVRDEPGNDLKFCEDATFWDRVDDAGGLQDRILLMSCDPGRRKWNTVMGPLHDPVPAGALWVHRTRDATGRPQRVVFEKYPQGHDFHPLGAEVYPSHPGKASNLFVVNHARRETTIEQFTMQWDTPTRATWVRTLSSPYFVSPNALALTSPTSFYVTNDHLLTRRLPSVLGQTLPLAETLLGLPLGWLAHVTVNDPAPGEAPTITHSLARLGIPFANGVSISPDGTTVAVASTSLGQVLFYTRNASSNALAPAARVPMPFTPDNIAFDDAGALLVAGHPHFPSLTAVARSVAGARAPSWAMALTPRPQAPAGAALPDAYDARAPVPAARKAPPARSHEAQTLYQSDGTAFSSSSTALRDATTGRLYVTGLYEEGFLVCAPDKASRGARARG</sequence>
<dbReference type="PANTHER" id="PTHR11799">
    <property type="entry name" value="PARAOXONASE"/>
    <property type="match status" value="1"/>
</dbReference>
<feature type="signal peptide" evidence="1">
    <location>
        <begin position="1"/>
        <end position="24"/>
    </location>
</feature>
<feature type="chain" id="PRO_5004845275" description="SMP-30/Gluconolactonase/LRE-like region domain-containing protein" evidence="1">
    <location>
        <begin position="25"/>
        <end position="441"/>
    </location>
</feature>
<dbReference type="OrthoDB" id="5307922at2759"/>
<dbReference type="Proteomes" id="UP000030671">
    <property type="component" value="Unassembled WGS sequence"/>
</dbReference>